<evidence type="ECO:0000256" key="1">
    <source>
        <dbReference type="SAM" id="Phobius"/>
    </source>
</evidence>
<dbReference type="EMBL" id="BMLM01000001">
    <property type="protein sequence ID" value="GGN80436.1"/>
    <property type="molecule type" value="Genomic_DNA"/>
</dbReference>
<organism evidence="2 3">
    <name type="scientific">Agrococcus terreus</name>
    <dbReference type="NCBI Taxonomy" id="574649"/>
    <lineage>
        <taxon>Bacteria</taxon>
        <taxon>Bacillati</taxon>
        <taxon>Actinomycetota</taxon>
        <taxon>Actinomycetes</taxon>
        <taxon>Micrococcales</taxon>
        <taxon>Microbacteriaceae</taxon>
        <taxon>Agrococcus</taxon>
    </lineage>
</organism>
<evidence type="ECO:0008006" key="4">
    <source>
        <dbReference type="Google" id="ProtNLM"/>
    </source>
</evidence>
<evidence type="ECO:0000313" key="3">
    <source>
        <dbReference type="Proteomes" id="UP000626982"/>
    </source>
</evidence>
<feature type="transmembrane region" description="Helical" evidence="1">
    <location>
        <begin position="174"/>
        <end position="193"/>
    </location>
</feature>
<sequence>MPPALVARASARHRFAGWWARPLAWLGFVVLAAMLLIGPLWALVFGALLLLAPVSWSRGRRIRWEVDAPGPDARFRWGVDARRSVRLADIGGVIEQVNPGASSRGVPVTRDSELWHLVGHDGTSLGTAPTIGLDPADVERARRLVPGERIPYGLARRIGALPTGAPWHVRHPGLAVLASALVAGAVMLLLVATTEQLSWWALLAG</sequence>
<reference evidence="3" key="1">
    <citation type="journal article" date="2019" name="Int. J. Syst. Evol. Microbiol.">
        <title>The Global Catalogue of Microorganisms (GCM) 10K type strain sequencing project: providing services to taxonomists for standard genome sequencing and annotation.</title>
        <authorList>
            <consortium name="The Broad Institute Genomics Platform"/>
            <consortium name="The Broad Institute Genome Sequencing Center for Infectious Disease"/>
            <person name="Wu L."/>
            <person name="Ma J."/>
        </authorList>
    </citation>
    <scope>NUCLEOTIDE SEQUENCE [LARGE SCALE GENOMIC DNA]</scope>
    <source>
        <strain evidence="3">CGMCC 1.6960</strain>
    </source>
</reference>
<accession>A0ABQ2KFM7</accession>
<dbReference type="Proteomes" id="UP000626982">
    <property type="component" value="Unassembled WGS sequence"/>
</dbReference>
<keyword evidence="3" id="KW-1185">Reference proteome</keyword>
<feature type="transmembrane region" description="Helical" evidence="1">
    <location>
        <begin position="23"/>
        <end position="51"/>
    </location>
</feature>
<evidence type="ECO:0000313" key="2">
    <source>
        <dbReference type="EMBL" id="GGN80436.1"/>
    </source>
</evidence>
<keyword evidence="1" id="KW-0812">Transmembrane</keyword>
<dbReference type="RefSeq" id="WP_188716343.1">
    <property type="nucleotide sequence ID" value="NZ_BAABBD010000001.1"/>
</dbReference>
<proteinExistence type="predicted"/>
<keyword evidence="1" id="KW-0472">Membrane</keyword>
<gene>
    <name evidence="2" type="ORF">GCM10010968_08270</name>
</gene>
<comment type="caution">
    <text evidence="2">The sequence shown here is derived from an EMBL/GenBank/DDBJ whole genome shotgun (WGS) entry which is preliminary data.</text>
</comment>
<name>A0ABQ2KFM7_9MICO</name>
<protein>
    <recommendedName>
        <fullName evidence="4">PH domain-containing protein</fullName>
    </recommendedName>
</protein>
<keyword evidence="1" id="KW-1133">Transmembrane helix</keyword>